<keyword evidence="3 10" id="KW-0479">Metal-binding</keyword>
<evidence type="ECO:0000256" key="8">
    <source>
        <dbReference type="ARBA" id="ARBA00023014"/>
    </source>
</evidence>
<dbReference type="Proteomes" id="UP000076962">
    <property type="component" value="Unassembled WGS sequence"/>
</dbReference>
<comment type="subunit">
    <text evidence="10">The complex is composed of six subunits: RnfA, RnfB, RnfC, RnfD, RnfE and RnfG.</text>
</comment>
<keyword evidence="8 10" id="KW-0411">Iron-sulfur</keyword>
<feature type="binding site" evidence="10">
    <location>
        <position position="154"/>
    </location>
    <ligand>
        <name>[4Fe-4S] cluster</name>
        <dbReference type="ChEBI" id="CHEBI:49883"/>
        <label>3</label>
    </ligand>
</feature>
<dbReference type="GO" id="GO:0022900">
    <property type="term" value="P:electron transport chain"/>
    <property type="evidence" value="ECO:0007669"/>
    <property type="project" value="UniProtKB-UniRule"/>
</dbReference>
<dbReference type="GO" id="GO:0009055">
    <property type="term" value="F:electron transfer activity"/>
    <property type="evidence" value="ECO:0007669"/>
    <property type="project" value="InterPro"/>
</dbReference>
<feature type="binding site" evidence="10">
    <location>
        <position position="150"/>
    </location>
    <ligand>
        <name>[4Fe-4S] cluster</name>
        <dbReference type="ChEBI" id="CHEBI:49883"/>
        <label>2</label>
    </ligand>
</feature>
<keyword evidence="10" id="KW-0997">Cell inner membrane</keyword>
<dbReference type="PROSITE" id="PS00198">
    <property type="entry name" value="4FE4S_FER_1"/>
    <property type="match status" value="1"/>
</dbReference>
<dbReference type="GO" id="GO:0046872">
    <property type="term" value="F:metal ion binding"/>
    <property type="evidence" value="ECO:0007669"/>
    <property type="project" value="UniProtKB-KW"/>
</dbReference>
<accession>A0A176S3U9</accession>
<keyword evidence="14" id="KW-1185">Reference proteome</keyword>
<evidence type="ECO:0000256" key="9">
    <source>
        <dbReference type="ARBA" id="ARBA00023136"/>
    </source>
</evidence>
<protein>
    <recommendedName>
        <fullName evidence="10">Ion-translocating oxidoreductase complex subunit B</fullName>
        <ecNumber evidence="10">7.-.-.-</ecNumber>
    </recommendedName>
    <alternativeName>
        <fullName evidence="10">Rnf electron transport complex subunit B</fullName>
    </alternativeName>
</protein>
<dbReference type="InterPro" id="IPR007202">
    <property type="entry name" value="4Fe-4S_dom"/>
</dbReference>
<comment type="caution">
    <text evidence="13">The sequence shown here is derived from an EMBL/GenBank/DDBJ whole genome shotgun (WGS) entry which is preliminary data.</text>
</comment>
<keyword evidence="10" id="KW-1003">Cell membrane</keyword>
<feature type="binding site" evidence="10">
    <location>
        <position position="180"/>
    </location>
    <ligand>
        <name>[4Fe-4S] cluster</name>
        <dbReference type="ChEBI" id="CHEBI:49883"/>
        <label>3</label>
    </ligand>
</feature>
<dbReference type="PATRIC" id="fig|1003181.4.peg.2107"/>
<comment type="subcellular location">
    <subcellularLocation>
        <location evidence="10">Cell inner membrane</location>
    </subcellularLocation>
</comment>
<dbReference type="AlphaFoldDB" id="A0A176S3U9"/>
<organism evidence="13 14">
    <name type="scientific">Candidatus Thiomargarita nelsonii</name>
    <dbReference type="NCBI Taxonomy" id="1003181"/>
    <lineage>
        <taxon>Bacteria</taxon>
        <taxon>Pseudomonadati</taxon>
        <taxon>Pseudomonadota</taxon>
        <taxon>Gammaproteobacteria</taxon>
        <taxon>Thiotrichales</taxon>
        <taxon>Thiotrichaceae</taxon>
        <taxon>Thiomargarita</taxon>
    </lineage>
</organism>
<feature type="binding site" evidence="10">
    <location>
        <position position="140"/>
    </location>
    <ligand>
        <name>[4Fe-4S] cluster</name>
        <dbReference type="ChEBI" id="CHEBI:49883"/>
        <label>2</label>
    </ligand>
</feature>
<keyword evidence="1 10" id="KW-0813">Transport</keyword>
<keyword evidence="2 10" id="KW-0004">4Fe-4S</keyword>
<feature type="binding site" evidence="10">
    <location>
        <position position="177"/>
    </location>
    <ligand>
        <name>[4Fe-4S] cluster</name>
        <dbReference type="ChEBI" id="CHEBI:49883"/>
        <label>3</label>
    </ligand>
</feature>
<evidence type="ECO:0000256" key="6">
    <source>
        <dbReference type="ARBA" id="ARBA00022982"/>
    </source>
</evidence>
<comment type="cofactor">
    <cofactor evidence="10">
        <name>[4Fe-4S] cluster</name>
        <dbReference type="ChEBI" id="CHEBI:49883"/>
    </cofactor>
    <text evidence="10">Binds 3 [4Fe-4S] clusters.</text>
</comment>
<comment type="function">
    <text evidence="10">Part of a membrane-bound complex that couples electron transfer with translocation of ions across the membrane.</text>
</comment>
<dbReference type="InterPro" id="IPR010207">
    <property type="entry name" value="Elect_transpt_cplx_RnfB/RsxB"/>
</dbReference>
<dbReference type="EC" id="7.-.-.-" evidence="10"/>
<dbReference type="PROSITE" id="PS51379">
    <property type="entry name" value="4FE4S_FER_2"/>
    <property type="match status" value="2"/>
</dbReference>
<feature type="binding site" evidence="10">
    <location>
        <position position="60"/>
    </location>
    <ligand>
        <name>[4Fe-4S] cluster</name>
        <dbReference type="ChEBI" id="CHEBI:49883"/>
        <label>1</label>
    </ligand>
</feature>
<gene>
    <name evidence="10" type="primary">rnfB</name>
    <name evidence="13" type="ORF">THIOM_001510</name>
</gene>
<dbReference type="Gene3D" id="1.10.15.40">
    <property type="entry name" value="Electron transport complex subunit B, putative Fe-S cluster"/>
    <property type="match status" value="1"/>
</dbReference>
<dbReference type="Pfam" id="PF04060">
    <property type="entry name" value="FeS"/>
    <property type="match status" value="1"/>
</dbReference>
<evidence type="ECO:0000256" key="10">
    <source>
        <dbReference type="HAMAP-Rule" id="MF_00463"/>
    </source>
</evidence>
<dbReference type="Pfam" id="PF00037">
    <property type="entry name" value="Fer4"/>
    <property type="match status" value="1"/>
</dbReference>
<evidence type="ECO:0000259" key="11">
    <source>
        <dbReference type="PROSITE" id="PS51379"/>
    </source>
</evidence>
<feature type="region of interest" description="Hydrophobic" evidence="10">
    <location>
        <begin position="1"/>
        <end position="29"/>
    </location>
</feature>
<keyword evidence="4 10" id="KW-0677">Repeat</keyword>
<feature type="binding site" evidence="10">
    <location>
        <position position="52"/>
    </location>
    <ligand>
        <name>[4Fe-4S] cluster</name>
        <dbReference type="ChEBI" id="CHEBI:49883"/>
        <label>1</label>
    </ligand>
</feature>
<name>A0A176S3U9_9GAMM</name>
<dbReference type="EMBL" id="LUTY01000802">
    <property type="protein sequence ID" value="OAD22675.1"/>
    <property type="molecule type" value="Genomic_DNA"/>
</dbReference>
<dbReference type="GO" id="GO:0005886">
    <property type="term" value="C:plasma membrane"/>
    <property type="evidence" value="ECO:0007669"/>
    <property type="project" value="UniProtKB-SubCell"/>
</dbReference>
<keyword evidence="5 10" id="KW-1278">Translocase</keyword>
<proteinExistence type="inferred from homology"/>
<feature type="binding site" evidence="10">
    <location>
        <position position="55"/>
    </location>
    <ligand>
        <name>[4Fe-4S] cluster</name>
        <dbReference type="ChEBI" id="CHEBI:49883"/>
        <label>1</label>
    </ligand>
</feature>
<comment type="similarity">
    <text evidence="10">Belongs to the 4Fe4S bacterial-type ferredoxin family. RnfB subfamily.</text>
</comment>
<keyword evidence="6 10" id="KW-0249">Electron transport</keyword>
<feature type="binding site" evidence="10">
    <location>
        <position position="184"/>
    </location>
    <ligand>
        <name>[4Fe-4S] cluster</name>
        <dbReference type="ChEBI" id="CHEBI:49883"/>
        <label>2</label>
    </ligand>
</feature>
<dbReference type="HAMAP" id="MF_00463">
    <property type="entry name" value="RsxB_RnfB"/>
    <property type="match status" value="1"/>
</dbReference>
<dbReference type="PANTHER" id="PTHR43560:SF1">
    <property type="entry name" value="ION-TRANSLOCATING OXIDOREDUCTASE COMPLEX SUBUNIT B"/>
    <property type="match status" value="1"/>
</dbReference>
<evidence type="ECO:0000256" key="2">
    <source>
        <dbReference type="ARBA" id="ARBA00022485"/>
    </source>
</evidence>
<evidence type="ECO:0000256" key="4">
    <source>
        <dbReference type="ARBA" id="ARBA00022737"/>
    </source>
</evidence>
<feature type="domain" description="4Fe-4S" evidence="12">
    <location>
        <begin position="35"/>
        <end position="94"/>
    </location>
</feature>
<dbReference type="InterPro" id="IPR017896">
    <property type="entry name" value="4Fe4S_Fe-S-bd"/>
</dbReference>
<feature type="domain" description="4Fe-4S ferredoxin-type" evidence="11">
    <location>
        <begin position="209"/>
        <end position="239"/>
    </location>
</feature>
<feature type="binding site" evidence="10">
    <location>
        <position position="77"/>
    </location>
    <ligand>
        <name>[4Fe-4S] cluster</name>
        <dbReference type="ChEBI" id="CHEBI:49883"/>
        <label>1</label>
    </ligand>
</feature>
<sequence length="298" mass="32355">MSSLNHIMLAASFMAVLGITLAMVLAIANRYLYVHEDPRIDNVEGLLPHANCGACGTPGCRPFAEELVDGRKNPGECTVNSPEMNQEIADFLQVDVTVREKKVARLACSGGSHVAYTRAHYEGLKSCRAAALVSGGGKGCTWACLGLGDCKTVCDFDAIQMNKFSLPVVDEDKCTACGSCIEVCPKDLFSLQPISHRLWVSCNNRDNTTESEAHCEVACNGCGRCMMDAPEGLITIQDYLASIDYTKNALASKIAIERCPTGAIIWRDKQQGVIKGLDAKKIVRKEPLRRVMEPLPRA</sequence>
<keyword evidence="7 10" id="KW-0408">Iron</keyword>
<feature type="binding site" evidence="10">
    <location>
        <position position="144"/>
    </location>
    <ligand>
        <name>[4Fe-4S] cluster</name>
        <dbReference type="ChEBI" id="CHEBI:49883"/>
        <label>2</label>
    </ligand>
</feature>
<dbReference type="InterPro" id="IPR017900">
    <property type="entry name" value="4Fe4S_Fe_S_CS"/>
</dbReference>
<comment type="caution">
    <text evidence="10">Lacks conserved residue(s) required for the propagation of feature annotation.</text>
</comment>
<dbReference type="GO" id="GO:0051539">
    <property type="term" value="F:4 iron, 4 sulfur cluster binding"/>
    <property type="evidence" value="ECO:0007669"/>
    <property type="project" value="UniProtKB-UniRule"/>
</dbReference>
<reference evidence="13 14" key="1">
    <citation type="submission" date="2016-05" db="EMBL/GenBank/DDBJ databases">
        <title>Single-cell genome of chain-forming Candidatus Thiomargarita nelsonii and comparison to other large sulfur-oxidizing bacteria.</title>
        <authorList>
            <person name="Winkel M."/>
            <person name="Salman V."/>
            <person name="Woyke T."/>
            <person name="Schulz-Vogt H."/>
            <person name="Richter M."/>
            <person name="Flood B."/>
            <person name="Bailey J."/>
            <person name="Amann R."/>
            <person name="Mussmann M."/>
        </authorList>
    </citation>
    <scope>NUCLEOTIDE SEQUENCE [LARGE SCALE GENOMIC DNA]</scope>
    <source>
        <strain evidence="13 14">THI036</strain>
    </source>
</reference>
<dbReference type="PROSITE" id="PS51656">
    <property type="entry name" value="4FE4S"/>
    <property type="match status" value="1"/>
</dbReference>
<evidence type="ECO:0000256" key="3">
    <source>
        <dbReference type="ARBA" id="ARBA00022723"/>
    </source>
</evidence>
<evidence type="ECO:0000313" key="14">
    <source>
        <dbReference type="Proteomes" id="UP000076962"/>
    </source>
</evidence>
<dbReference type="PANTHER" id="PTHR43560">
    <property type="entry name" value="ION-TRANSLOCATING OXIDOREDUCTASE COMPLEX SUBUNIT B"/>
    <property type="match status" value="1"/>
</dbReference>
<dbReference type="InterPro" id="IPR050395">
    <property type="entry name" value="4Fe4S_Ferredoxin_RnfB"/>
</dbReference>
<evidence type="ECO:0000259" key="12">
    <source>
        <dbReference type="PROSITE" id="PS51656"/>
    </source>
</evidence>
<dbReference type="SUPFAM" id="SSF54862">
    <property type="entry name" value="4Fe-4S ferredoxins"/>
    <property type="match status" value="2"/>
</dbReference>
<evidence type="ECO:0000256" key="7">
    <source>
        <dbReference type="ARBA" id="ARBA00023004"/>
    </source>
</evidence>
<feature type="binding site" evidence="10">
    <location>
        <position position="174"/>
    </location>
    <ligand>
        <name>[4Fe-4S] cluster</name>
        <dbReference type="ChEBI" id="CHEBI:49883"/>
        <label>3</label>
    </ligand>
</feature>
<evidence type="ECO:0000256" key="1">
    <source>
        <dbReference type="ARBA" id="ARBA00022448"/>
    </source>
</evidence>
<dbReference type="Gene3D" id="3.30.70.20">
    <property type="match status" value="1"/>
</dbReference>
<feature type="domain" description="4Fe-4S ferredoxin-type" evidence="11">
    <location>
        <begin position="165"/>
        <end position="194"/>
    </location>
</feature>
<evidence type="ECO:0000256" key="5">
    <source>
        <dbReference type="ARBA" id="ARBA00022967"/>
    </source>
</evidence>
<evidence type="ECO:0000313" key="13">
    <source>
        <dbReference type="EMBL" id="OAD22675.1"/>
    </source>
</evidence>
<keyword evidence="9 10" id="KW-0472">Membrane</keyword>